<keyword evidence="3" id="KW-0274">FAD</keyword>
<keyword evidence="4" id="KW-0560">Oxidoreductase</keyword>
<keyword evidence="2" id="KW-0285">Flavoprotein</keyword>
<dbReference type="GO" id="GO:0004499">
    <property type="term" value="F:N,N-dimethylaniline monooxygenase activity"/>
    <property type="evidence" value="ECO:0007669"/>
    <property type="project" value="InterPro"/>
</dbReference>
<proteinExistence type="inferred from homology"/>
<evidence type="ECO:0000313" key="5">
    <source>
        <dbReference type="EMBL" id="MBH8573014.1"/>
    </source>
</evidence>
<reference evidence="5 6" key="1">
    <citation type="journal article" date="2021" name="Int. J. Syst. Evol. Microbiol.">
        <title>Amazonocrinis nigriterrae gen. nov., sp. nov., Atlanticothrix silvestris gen. nov., sp. nov. and Dendronalium phyllosphericum gen. nov., sp. nov., nostocacean cyanobacteria from Brazilian environments.</title>
        <authorList>
            <person name="Alvarenga D.O."/>
            <person name="Andreote A.P.D."/>
            <person name="Branco L.H.Z."/>
            <person name="Delbaje E."/>
            <person name="Cruz R.B."/>
            <person name="Varani A.M."/>
            <person name="Fiore M.F."/>
        </authorList>
    </citation>
    <scope>NUCLEOTIDE SEQUENCE [LARGE SCALE GENOMIC DNA]</scope>
    <source>
        <strain evidence="5 6">CENA369</strain>
    </source>
</reference>
<evidence type="ECO:0000313" key="6">
    <source>
        <dbReference type="Proteomes" id="UP000662314"/>
    </source>
</evidence>
<keyword evidence="6" id="KW-1185">Reference proteome</keyword>
<evidence type="ECO:0000256" key="1">
    <source>
        <dbReference type="ARBA" id="ARBA00010139"/>
    </source>
</evidence>
<dbReference type="Proteomes" id="UP000662314">
    <property type="component" value="Unassembled WGS sequence"/>
</dbReference>
<dbReference type="PIRSF" id="PIRSF000332">
    <property type="entry name" value="FMO"/>
    <property type="match status" value="1"/>
</dbReference>
<dbReference type="InterPro" id="IPR036188">
    <property type="entry name" value="FAD/NAD-bd_sf"/>
</dbReference>
<dbReference type="SUPFAM" id="SSF51905">
    <property type="entry name" value="FAD/NAD(P)-binding domain"/>
    <property type="match status" value="2"/>
</dbReference>
<name>A0A8J7HZ65_9NOST</name>
<protein>
    <submittedName>
        <fullName evidence="5">NAD(P)/FAD-dependent oxidoreductase</fullName>
    </submittedName>
</protein>
<evidence type="ECO:0000256" key="3">
    <source>
        <dbReference type="ARBA" id="ARBA00022827"/>
    </source>
</evidence>
<dbReference type="RefSeq" id="WP_214431837.1">
    <property type="nucleotide sequence ID" value="NZ_CAWPUQ010000119.1"/>
</dbReference>
<dbReference type="InterPro" id="IPR051209">
    <property type="entry name" value="FAD-bind_Monooxygenase_sf"/>
</dbReference>
<dbReference type="GO" id="GO:0050660">
    <property type="term" value="F:flavin adenine dinucleotide binding"/>
    <property type="evidence" value="ECO:0007669"/>
    <property type="project" value="InterPro"/>
</dbReference>
<gene>
    <name evidence="5" type="ORF">I8752_08275</name>
</gene>
<dbReference type="PANTHER" id="PTHR42877">
    <property type="entry name" value="L-ORNITHINE N(5)-MONOOXYGENASE-RELATED"/>
    <property type="match status" value="1"/>
</dbReference>
<dbReference type="InterPro" id="IPR020946">
    <property type="entry name" value="Flavin_mOase-like"/>
</dbReference>
<organism evidence="5 6">
    <name type="scientific">Dendronalium phyllosphericum CENA369</name>
    <dbReference type="NCBI Taxonomy" id="1725256"/>
    <lineage>
        <taxon>Bacteria</taxon>
        <taxon>Bacillati</taxon>
        <taxon>Cyanobacteriota</taxon>
        <taxon>Cyanophyceae</taxon>
        <taxon>Nostocales</taxon>
        <taxon>Nostocaceae</taxon>
        <taxon>Dendronalium</taxon>
        <taxon>Dendronalium phyllosphericum</taxon>
    </lineage>
</organism>
<dbReference type="GO" id="GO:0050661">
    <property type="term" value="F:NADP binding"/>
    <property type="evidence" value="ECO:0007669"/>
    <property type="project" value="InterPro"/>
</dbReference>
<dbReference type="Pfam" id="PF00743">
    <property type="entry name" value="FMO-like"/>
    <property type="match status" value="1"/>
</dbReference>
<evidence type="ECO:0000256" key="2">
    <source>
        <dbReference type="ARBA" id="ARBA00022630"/>
    </source>
</evidence>
<dbReference type="InterPro" id="IPR000960">
    <property type="entry name" value="Flavin_mOase"/>
</dbReference>
<comment type="similarity">
    <text evidence="1">Belongs to the FAD-binding monooxygenase family.</text>
</comment>
<accession>A0A8J7HZ65</accession>
<dbReference type="EMBL" id="JAECZA010000023">
    <property type="protein sequence ID" value="MBH8573014.1"/>
    <property type="molecule type" value="Genomic_DNA"/>
</dbReference>
<sequence>MTNQLDTRHRTAPRIAIIGAGVSGLCMSIQLKKAGIFSFTIYEKSNGIGGTWRDNTYPGAGCDVPSHLYSFSFEPKTDWSQKYAQQPEILQYLEQCARKYGIVNHIHFNTQIIEAYFDEVEGVWRLCTCAGEIIVADILISGCGQLNRPRYPNITGLDTFEGTKFHSARWNHQHDLAGKSVAVIGNGASAIQFIPRIALKTQKLYLFQRSANWLIPKADRKYTHFEQWVFHQFPVIAKLYRFFLYLQMEKNFGGFFKGSWLNKQIEKIATKQLFRQVNDRRLQEVLYPNYPIGCKRILISNDYYTSLQSSNVEVVTAPIEQVTSDCIITTDGQSHPVDTIIFATGFEATSFLAPMRVEGLLNMTLETVWKEGAQAYLGVTVSGFPNFFMLFGPNTSLGHNSIIFMIECQVSYIVKCI</sequence>
<comment type="caution">
    <text evidence="5">The sequence shown here is derived from an EMBL/GenBank/DDBJ whole genome shotgun (WGS) entry which is preliminary data.</text>
</comment>
<dbReference type="Gene3D" id="3.50.50.60">
    <property type="entry name" value="FAD/NAD(P)-binding domain"/>
    <property type="match status" value="2"/>
</dbReference>
<evidence type="ECO:0000256" key="4">
    <source>
        <dbReference type="ARBA" id="ARBA00023002"/>
    </source>
</evidence>
<dbReference type="PANTHER" id="PTHR42877:SF4">
    <property type="entry name" value="FAD_NAD(P)-BINDING DOMAIN-CONTAINING PROTEIN-RELATED"/>
    <property type="match status" value="1"/>
</dbReference>
<dbReference type="AlphaFoldDB" id="A0A8J7HZ65"/>